<evidence type="ECO:0000256" key="1">
    <source>
        <dbReference type="SAM" id="SignalP"/>
    </source>
</evidence>
<dbReference type="SUPFAM" id="SSF56935">
    <property type="entry name" value="Porins"/>
    <property type="match status" value="1"/>
</dbReference>
<reference evidence="3 4" key="1">
    <citation type="submission" date="2018-08" db="EMBL/GenBank/DDBJ databases">
        <title>Genomic Encyclopedia of Archaeal and Bacterial Type Strains, Phase II (KMG-II): from individual species to whole genera.</title>
        <authorList>
            <person name="Goeker M."/>
        </authorList>
    </citation>
    <scope>NUCLEOTIDE SEQUENCE [LARGE SCALE GENOMIC DNA]</scope>
    <source>
        <strain evidence="3 4">DSM 17099</strain>
    </source>
</reference>
<dbReference type="AlphaFoldDB" id="A0A3D9XJX8"/>
<proteinExistence type="predicted"/>
<dbReference type="GO" id="GO:0016020">
    <property type="term" value="C:membrane"/>
    <property type="evidence" value="ECO:0007669"/>
    <property type="project" value="InterPro"/>
</dbReference>
<evidence type="ECO:0000313" key="4">
    <source>
        <dbReference type="Proteomes" id="UP000256941"/>
    </source>
</evidence>
<comment type="caution">
    <text evidence="3">The sequence shown here is derived from an EMBL/GenBank/DDBJ whole genome shotgun (WGS) entry which is preliminary data.</text>
</comment>
<protein>
    <submittedName>
        <fullName evidence="3">Outer membrane protein OmpU</fullName>
    </submittedName>
</protein>
<accession>A0A3D9XJX8</accession>
<dbReference type="GO" id="GO:0015288">
    <property type="term" value="F:porin activity"/>
    <property type="evidence" value="ECO:0007669"/>
    <property type="project" value="InterPro"/>
</dbReference>
<dbReference type="Proteomes" id="UP000256941">
    <property type="component" value="Unassembled WGS sequence"/>
</dbReference>
<feature type="domain" description="Porin" evidence="2">
    <location>
        <begin position="15"/>
        <end position="302"/>
    </location>
</feature>
<dbReference type="InterPro" id="IPR023614">
    <property type="entry name" value="Porin_dom_sf"/>
</dbReference>
<dbReference type="EMBL" id="QTUJ01000003">
    <property type="protein sequence ID" value="REF68442.1"/>
    <property type="molecule type" value="Genomic_DNA"/>
</dbReference>
<evidence type="ECO:0000313" key="3">
    <source>
        <dbReference type="EMBL" id="REF68442.1"/>
    </source>
</evidence>
<feature type="signal peptide" evidence="1">
    <location>
        <begin position="1"/>
        <end position="24"/>
    </location>
</feature>
<keyword evidence="1" id="KW-0732">Signal</keyword>
<feature type="chain" id="PRO_5017633285" evidence="1">
    <location>
        <begin position="25"/>
        <end position="317"/>
    </location>
</feature>
<dbReference type="Pfam" id="PF13609">
    <property type="entry name" value="Porin_4"/>
    <property type="match status" value="1"/>
</dbReference>
<gene>
    <name evidence="3" type="ORF">BDD41_3488</name>
</gene>
<sequence>MGGMMKFFSMIAMTVALAPCAALADVSLSGFGRFGMTYSEAKKQGGESSTFLQSRLRLEIDASVETDIGLKFGAKTWVQGDHNSPSWGFSPANFYVEYENWSLEIGNVLPAFDGALLLKQTRLGVHAVSVGGDPLGDFFILAYRGYGRLPDRTGVALNYGTRNFDVKLSVVDPDQIGSGTGGDLTREVSASVFYRLNDWEFSAATAQSGAGVRDNDLYFVGTRYKVNDDLRIGLNINDNGFAELGTSYALYGDYKFNRFTLGSYVAYNDGDWAEKVTDSSYGVALRYDLGPSVFLAASVQRDYERMTLADMGVRFDF</sequence>
<evidence type="ECO:0000259" key="2">
    <source>
        <dbReference type="Pfam" id="PF13609"/>
    </source>
</evidence>
<dbReference type="Gene3D" id="2.40.160.10">
    <property type="entry name" value="Porin"/>
    <property type="match status" value="1"/>
</dbReference>
<organism evidence="3 4">
    <name type="scientific">Paracoccus versutus</name>
    <name type="common">Thiobacillus versutus</name>
    <dbReference type="NCBI Taxonomy" id="34007"/>
    <lineage>
        <taxon>Bacteria</taxon>
        <taxon>Pseudomonadati</taxon>
        <taxon>Pseudomonadota</taxon>
        <taxon>Alphaproteobacteria</taxon>
        <taxon>Rhodobacterales</taxon>
        <taxon>Paracoccaceae</taxon>
        <taxon>Paracoccus</taxon>
    </lineage>
</organism>
<name>A0A3D9XJX8_PARVE</name>
<dbReference type="InterPro" id="IPR033900">
    <property type="entry name" value="Gram_neg_porin_domain"/>
</dbReference>